<evidence type="ECO:0000256" key="1">
    <source>
        <dbReference type="SAM" id="MobiDB-lite"/>
    </source>
</evidence>
<keyword evidence="3" id="KW-1185">Reference proteome</keyword>
<protein>
    <submittedName>
        <fullName evidence="2">Uncharacterized protein</fullName>
    </submittedName>
</protein>
<gene>
    <name evidence="2" type="ORF">OsI_30701</name>
</gene>
<feature type="compositionally biased region" description="Gly residues" evidence="1">
    <location>
        <begin position="84"/>
        <end position="107"/>
    </location>
</feature>
<proteinExistence type="predicted"/>
<dbReference type="HOGENOM" id="CLU_1436616_0_0_1"/>
<accession>A2YZC4</accession>
<reference evidence="2 3" key="1">
    <citation type="journal article" date="2005" name="PLoS Biol.">
        <title>The genomes of Oryza sativa: a history of duplications.</title>
        <authorList>
            <person name="Yu J."/>
            <person name="Wang J."/>
            <person name="Lin W."/>
            <person name="Li S."/>
            <person name="Li H."/>
            <person name="Zhou J."/>
            <person name="Ni P."/>
            <person name="Dong W."/>
            <person name="Hu S."/>
            <person name="Zeng C."/>
            <person name="Zhang J."/>
            <person name="Zhang Y."/>
            <person name="Li R."/>
            <person name="Xu Z."/>
            <person name="Li S."/>
            <person name="Li X."/>
            <person name="Zheng H."/>
            <person name="Cong L."/>
            <person name="Lin L."/>
            <person name="Yin J."/>
            <person name="Geng J."/>
            <person name="Li G."/>
            <person name="Shi J."/>
            <person name="Liu J."/>
            <person name="Lv H."/>
            <person name="Li J."/>
            <person name="Wang J."/>
            <person name="Deng Y."/>
            <person name="Ran L."/>
            <person name="Shi X."/>
            <person name="Wang X."/>
            <person name="Wu Q."/>
            <person name="Li C."/>
            <person name="Ren X."/>
            <person name="Wang J."/>
            <person name="Wang X."/>
            <person name="Li D."/>
            <person name="Liu D."/>
            <person name="Zhang X."/>
            <person name="Ji Z."/>
            <person name="Zhao W."/>
            <person name="Sun Y."/>
            <person name="Zhang Z."/>
            <person name="Bao J."/>
            <person name="Han Y."/>
            <person name="Dong L."/>
            <person name="Ji J."/>
            <person name="Chen P."/>
            <person name="Wu S."/>
            <person name="Liu J."/>
            <person name="Xiao Y."/>
            <person name="Bu D."/>
            <person name="Tan J."/>
            <person name="Yang L."/>
            <person name="Ye C."/>
            <person name="Zhang J."/>
            <person name="Xu J."/>
            <person name="Zhou Y."/>
            <person name="Yu Y."/>
            <person name="Zhang B."/>
            <person name="Zhuang S."/>
            <person name="Wei H."/>
            <person name="Liu B."/>
            <person name="Lei M."/>
            <person name="Yu H."/>
            <person name="Li Y."/>
            <person name="Xu H."/>
            <person name="Wei S."/>
            <person name="He X."/>
            <person name="Fang L."/>
            <person name="Zhang Z."/>
            <person name="Zhang Y."/>
            <person name="Huang X."/>
            <person name="Su Z."/>
            <person name="Tong W."/>
            <person name="Li J."/>
            <person name="Tong Z."/>
            <person name="Li S."/>
            <person name="Ye J."/>
            <person name="Wang L."/>
            <person name="Fang L."/>
            <person name="Lei T."/>
            <person name="Chen C."/>
            <person name="Chen H."/>
            <person name="Xu Z."/>
            <person name="Li H."/>
            <person name="Huang H."/>
            <person name="Zhang F."/>
            <person name="Xu H."/>
            <person name="Li N."/>
            <person name="Zhao C."/>
            <person name="Li S."/>
            <person name="Dong L."/>
            <person name="Huang Y."/>
            <person name="Li L."/>
            <person name="Xi Y."/>
            <person name="Qi Q."/>
            <person name="Li W."/>
            <person name="Zhang B."/>
            <person name="Hu W."/>
            <person name="Zhang Y."/>
            <person name="Tian X."/>
            <person name="Jiao Y."/>
            <person name="Liang X."/>
            <person name="Jin J."/>
            <person name="Gao L."/>
            <person name="Zheng W."/>
            <person name="Hao B."/>
            <person name="Liu S."/>
            <person name="Wang W."/>
            <person name="Yuan L."/>
            <person name="Cao M."/>
            <person name="McDermott J."/>
            <person name="Samudrala R."/>
            <person name="Wang J."/>
            <person name="Wong G.K."/>
            <person name="Yang H."/>
        </authorList>
    </citation>
    <scope>NUCLEOTIDE SEQUENCE [LARGE SCALE GENOMIC DNA]</scope>
    <source>
        <strain evidence="3">cv. 93-11</strain>
    </source>
</reference>
<evidence type="ECO:0000313" key="3">
    <source>
        <dbReference type="Proteomes" id="UP000007015"/>
    </source>
</evidence>
<dbReference type="Proteomes" id="UP000007015">
    <property type="component" value="Chromosome 9"/>
</dbReference>
<evidence type="ECO:0000313" key="2">
    <source>
        <dbReference type="EMBL" id="EAZ08435.1"/>
    </source>
</evidence>
<dbReference type="Gramene" id="BGIOSGA030436-TA">
    <property type="protein sequence ID" value="BGIOSGA030436-PA"/>
    <property type="gene ID" value="BGIOSGA030436"/>
</dbReference>
<name>A2YZC4_ORYSI</name>
<organism evidence="2 3">
    <name type="scientific">Oryza sativa subsp. indica</name>
    <name type="common">Rice</name>
    <dbReference type="NCBI Taxonomy" id="39946"/>
    <lineage>
        <taxon>Eukaryota</taxon>
        <taxon>Viridiplantae</taxon>
        <taxon>Streptophyta</taxon>
        <taxon>Embryophyta</taxon>
        <taxon>Tracheophyta</taxon>
        <taxon>Spermatophyta</taxon>
        <taxon>Magnoliopsida</taxon>
        <taxon>Liliopsida</taxon>
        <taxon>Poales</taxon>
        <taxon>Poaceae</taxon>
        <taxon>BOP clade</taxon>
        <taxon>Oryzoideae</taxon>
        <taxon>Oryzeae</taxon>
        <taxon>Oryzinae</taxon>
        <taxon>Oryza</taxon>
        <taxon>Oryza sativa</taxon>
    </lineage>
</organism>
<feature type="compositionally biased region" description="Low complexity" evidence="1">
    <location>
        <begin position="180"/>
        <end position="189"/>
    </location>
</feature>
<feature type="region of interest" description="Disordered" evidence="1">
    <location>
        <begin position="67"/>
        <end position="189"/>
    </location>
</feature>
<sequence>MRTHVGQCWDWSEEDAKMVVRRVLSLDTVDLTLIPDGILPLCSDHDWDNILAVMMAIGMARGWGCRAAAGGGRGDGAESSSAGAGDGQAGGSGGGQAGGSGGGGGGSSRVPGPSHGACRGPGIDPKGKRKASSHWRPAAAEPKRKKKRLQKIGKTQPCRGSFIEPPEWTFKRPPRRWDRPTPTVRLTGN</sequence>
<dbReference type="EMBL" id="CM000134">
    <property type="protein sequence ID" value="EAZ08435.1"/>
    <property type="molecule type" value="Genomic_DNA"/>
</dbReference>
<dbReference type="AlphaFoldDB" id="A2YZC4"/>